<dbReference type="KEGG" id="lll:129793076"/>
<dbReference type="EMBL" id="GITU01001741">
    <property type="protein sequence ID" value="MBC1170444.1"/>
    <property type="molecule type" value="Transcribed_RNA"/>
</dbReference>
<name>A0A7G3AFG8_LUTLO</name>
<evidence type="ECO:0000256" key="1">
    <source>
        <dbReference type="SAM" id="MobiDB-lite"/>
    </source>
</evidence>
<dbReference type="OrthoDB" id="10264154at2759"/>
<sequence>MYSSFRYLRPIVVFAGVIGMLQSLLWIAFAIVALTAYYCHMTFENVVPSVGSLFELTFFHVYFRGPCDLPDFPIIDFGIVNNLPLLEPLDVHAMAWAYLIISFFWLISSLTIIITCKEDYIRYANIFLYIWILLTLGVSIVDMALGILFGLDYGTIMTEAHNFALDGATINHAILLAAQASAGVLMGVAFRGFLLWLINIALALYLLTHTFKISDHNRMKSGIDNATFASEPHSLKNDRPIDAYGFNSTRPVSTWQTPSSFHPDRHPVVDDRDYRRPITTYELHPTPQQPPPPVTRRRDDDVILRRDAAASVAREINHRNSFRNEPGVPAPDYSPPMPRSNPYENRPALKSAMRASRYQ</sequence>
<feature type="transmembrane region" description="Helical" evidence="2">
    <location>
        <begin position="126"/>
        <end position="149"/>
    </location>
</feature>
<accession>A0A7G3AFG8</accession>
<feature type="region of interest" description="Disordered" evidence="1">
    <location>
        <begin position="318"/>
        <end position="359"/>
    </location>
</feature>
<feature type="transmembrane region" description="Helical" evidence="2">
    <location>
        <begin position="193"/>
        <end position="211"/>
    </location>
</feature>
<keyword evidence="2" id="KW-0472">Membrane</keyword>
<evidence type="ECO:0000313" key="3">
    <source>
        <dbReference type="EMBL" id="MBC1170444.1"/>
    </source>
</evidence>
<feature type="transmembrane region" description="Helical" evidence="2">
    <location>
        <begin position="12"/>
        <end position="38"/>
    </location>
</feature>
<dbReference type="GeneID" id="129793076"/>
<reference evidence="3" key="1">
    <citation type="journal article" date="2020" name="BMC">
        <title>Leishmania infection induces a limited differential gene expression in the sand fly midgut.</title>
        <authorList>
            <person name="Coutinho-Abreu I.V."/>
            <person name="Serafim T.D."/>
            <person name="Meneses C."/>
            <person name="Kamhawi S."/>
            <person name="Oliveira F."/>
            <person name="Valenzuela J.G."/>
        </authorList>
    </citation>
    <scope>NUCLEOTIDE SEQUENCE</scope>
    <source>
        <strain evidence="3">Jacobina</strain>
        <tissue evidence="3">Midgut</tissue>
    </source>
</reference>
<dbReference type="AlphaFoldDB" id="A0A7G3AFG8"/>
<organism evidence="3">
    <name type="scientific">Lutzomyia longipalpis</name>
    <name type="common">Sand fly</name>
    <dbReference type="NCBI Taxonomy" id="7200"/>
    <lineage>
        <taxon>Eukaryota</taxon>
        <taxon>Metazoa</taxon>
        <taxon>Ecdysozoa</taxon>
        <taxon>Arthropoda</taxon>
        <taxon>Hexapoda</taxon>
        <taxon>Insecta</taxon>
        <taxon>Pterygota</taxon>
        <taxon>Neoptera</taxon>
        <taxon>Endopterygota</taxon>
        <taxon>Diptera</taxon>
        <taxon>Nematocera</taxon>
        <taxon>Psychodoidea</taxon>
        <taxon>Psychodidae</taxon>
        <taxon>Lutzomyia</taxon>
        <taxon>Lutzomyia</taxon>
    </lineage>
</organism>
<dbReference type="VEuPathDB" id="VectorBase:LLONM1_009883"/>
<evidence type="ECO:0000256" key="2">
    <source>
        <dbReference type="SAM" id="Phobius"/>
    </source>
</evidence>
<feature type="compositionally biased region" description="Pro residues" evidence="1">
    <location>
        <begin position="328"/>
        <end position="339"/>
    </location>
</feature>
<feature type="transmembrane region" description="Helical" evidence="2">
    <location>
        <begin position="93"/>
        <end position="114"/>
    </location>
</feature>
<keyword evidence="2" id="KW-0812">Transmembrane</keyword>
<dbReference type="RefSeq" id="XP_055688629.1">
    <property type="nucleotide sequence ID" value="XM_055832654.1"/>
</dbReference>
<proteinExistence type="predicted"/>
<protein>
    <submittedName>
        <fullName evidence="3">Putative conserved plasma membrane protein</fullName>
    </submittedName>
</protein>
<keyword evidence="2" id="KW-1133">Transmembrane helix</keyword>